<dbReference type="InterPro" id="IPR013740">
    <property type="entry name" value="Redoxin"/>
</dbReference>
<feature type="domain" description="Thioredoxin" evidence="3">
    <location>
        <begin position="272"/>
        <end position="420"/>
    </location>
</feature>
<dbReference type="SUPFAM" id="SSF52833">
    <property type="entry name" value="Thioredoxin-like"/>
    <property type="match status" value="1"/>
</dbReference>
<name>A0ABU4VJF5_9ACTN</name>
<evidence type="ECO:0000256" key="2">
    <source>
        <dbReference type="SAM" id="Phobius"/>
    </source>
</evidence>
<evidence type="ECO:0000256" key="1">
    <source>
        <dbReference type="SAM" id="MobiDB-lite"/>
    </source>
</evidence>
<keyword evidence="5" id="KW-1185">Reference proteome</keyword>
<proteinExistence type="predicted"/>
<dbReference type="Pfam" id="PF08534">
    <property type="entry name" value="Redoxin"/>
    <property type="match status" value="1"/>
</dbReference>
<dbReference type="RefSeq" id="WP_319953606.1">
    <property type="nucleotide sequence ID" value="NZ_JAXAVX010000002.1"/>
</dbReference>
<dbReference type="InterPro" id="IPR036249">
    <property type="entry name" value="Thioredoxin-like_sf"/>
</dbReference>
<evidence type="ECO:0000313" key="5">
    <source>
        <dbReference type="Proteomes" id="UP001277761"/>
    </source>
</evidence>
<dbReference type="CDD" id="cd03012">
    <property type="entry name" value="TlpA_like_DipZ_like"/>
    <property type="match status" value="1"/>
</dbReference>
<gene>
    <name evidence="4" type="ORF">SK069_07630</name>
</gene>
<dbReference type="Gene3D" id="2.60.120.260">
    <property type="entry name" value="Galactose-binding domain-like"/>
    <property type="match status" value="1"/>
</dbReference>
<keyword evidence="2" id="KW-1133">Transmembrane helix</keyword>
<evidence type="ECO:0000259" key="3">
    <source>
        <dbReference type="PROSITE" id="PS51352"/>
    </source>
</evidence>
<evidence type="ECO:0000313" key="4">
    <source>
        <dbReference type="EMBL" id="MDX8151457.1"/>
    </source>
</evidence>
<comment type="caution">
    <text evidence="4">The sequence shown here is derived from an EMBL/GenBank/DDBJ whole genome shotgun (WGS) entry which is preliminary data.</text>
</comment>
<dbReference type="InterPro" id="IPR041017">
    <property type="entry name" value="Thioredoxin_10"/>
</dbReference>
<dbReference type="Proteomes" id="UP001277761">
    <property type="component" value="Unassembled WGS sequence"/>
</dbReference>
<dbReference type="InterPro" id="IPR013766">
    <property type="entry name" value="Thioredoxin_domain"/>
</dbReference>
<keyword evidence="2" id="KW-0472">Membrane</keyword>
<feature type="transmembrane region" description="Helical" evidence="2">
    <location>
        <begin position="155"/>
        <end position="173"/>
    </location>
</feature>
<feature type="transmembrane region" description="Helical" evidence="2">
    <location>
        <begin position="193"/>
        <end position="211"/>
    </location>
</feature>
<feature type="transmembrane region" description="Helical" evidence="2">
    <location>
        <begin position="116"/>
        <end position="143"/>
    </location>
</feature>
<dbReference type="PANTHER" id="PTHR42852">
    <property type="entry name" value="THIOL:DISULFIDE INTERCHANGE PROTEIN DSBE"/>
    <property type="match status" value="1"/>
</dbReference>
<reference evidence="4 5" key="1">
    <citation type="submission" date="2023-11" db="EMBL/GenBank/DDBJ databases">
        <authorList>
            <person name="Xu M."/>
            <person name="Jiang T."/>
        </authorList>
    </citation>
    <scope>NUCLEOTIDE SEQUENCE [LARGE SCALE GENOMIC DNA]</scope>
    <source>
        <strain evidence="4 5">SD</strain>
    </source>
</reference>
<keyword evidence="2" id="KW-0812">Transmembrane</keyword>
<organism evidence="4 5">
    <name type="scientific">Patulibacter brassicae</name>
    <dbReference type="NCBI Taxonomy" id="1705717"/>
    <lineage>
        <taxon>Bacteria</taxon>
        <taxon>Bacillati</taxon>
        <taxon>Actinomycetota</taxon>
        <taxon>Thermoleophilia</taxon>
        <taxon>Solirubrobacterales</taxon>
        <taxon>Patulibacteraceae</taxon>
        <taxon>Patulibacter</taxon>
    </lineage>
</organism>
<dbReference type="EMBL" id="JAXAVX010000002">
    <property type="protein sequence ID" value="MDX8151457.1"/>
    <property type="molecule type" value="Genomic_DNA"/>
</dbReference>
<accession>A0ABU4VJF5</accession>
<dbReference type="InterPro" id="IPR050553">
    <property type="entry name" value="Thioredoxin_ResA/DsbE_sf"/>
</dbReference>
<dbReference type="Gene3D" id="3.40.30.10">
    <property type="entry name" value="Glutaredoxin"/>
    <property type="match status" value="1"/>
</dbReference>
<dbReference type="Pfam" id="PF17991">
    <property type="entry name" value="Thioredoxin_10"/>
    <property type="match status" value="1"/>
</dbReference>
<feature type="transmembrane region" description="Helical" evidence="2">
    <location>
        <begin position="74"/>
        <end position="96"/>
    </location>
</feature>
<protein>
    <submittedName>
        <fullName evidence="4">Cytochrome c biogenesis protein DipZ</fullName>
    </submittedName>
</protein>
<feature type="region of interest" description="Disordered" evidence="1">
    <location>
        <begin position="244"/>
        <end position="266"/>
    </location>
</feature>
<dbReference type="PROSITE" id="PS51352">
    <property type="entry name" value="THIOREDOXIN_2"/>
    <property type="match status" value="1"/>
</dbReference>
<dbReference type="PANTHER" id="PTHR42852:SF13">
    <property type="entry name" value="PROTEIN DIPZ"/>
    <property type="match status" value="1"/>
</dbReference>
<feature type="transmembrane region" description="Helical" evidence="2">
    <location>
        <begin position="40"/>
        <end position="62"/>
    </location>
</feature>
<sequence>MLLLLLFGLLAGAATALSPCVLPVLPIVLAGGATGGRRRPLGIVLGLTGAFTFATVALVYVIDALGLPDDLVRSLAIAVLLGFGVALAAPPLAARLEAAIGRLTAGRGVRARGEGLWSGVLLGAGLGIVYAPCAGPILAAVITTTASQSLDAQRLAVALAYGAGTGLVLYVLMLGGRRLTRPLSRRSGRFQQAMGVVMVLLGVAMVGNLDLRFQSAIADDLPQALVTPTSAIERSGRVRDALADLRGGDHGRGPGGSPRNIGPEAVRRGDRLPRLGRAPDFVGTQRWFDTPGERPLTLAGLRGRVVLVDFWTYTCINCLRTIPGLEQLDARYRRAGLTIVGVHSPEFPFERSASNVRAAIGRLGIRYPVVQDNDLATWSAWGNQYWPASYLVDATGEVRWAHAGEGAEDAKEQAVRALLGEAGRPLPSAEGGFDVPTADRGTTTPETYLGALRIRSTLADTDVGVHDYPALPARLPADAMALAGRWRLEDDRAVAAGGARIGLRFRARHVYLVLSSRRRGAAVRVLLDGRPLPRARAGADVRHGVVRVGQQRLYDLVDLPAVADGRLELRLPAGVSGYAFTFG</sequence>